<feature type="region of interest" description="Disordered" evidence="1">
    <location>
        <begin position="1"/>
        <end position="35"/>
    </location>
</feature>
<name>A0A1J7IXP5_9PEZI</name>
<organism evidence="2 3">
    <name type="scientific">Coniochaeta ligniaria NRRL 30616</name>
    <dbReference type="NCBI Taxonomy" id="1408157"/>
    <lineage>
        <taxon>Eukaryota</taxon>
        <taxon>Fungi</taxon>
        <taxon>Dikarya</taxon>
        <taxon>Ascomycota</taxon>
        <taxon>Pezizomycotina</taxon>
        <taxon>Sordariomycetes</taxon>
        <taxon>Sordariomycetidae</taxon>
        <taxon>Coniochaetales</taxon>
        <taxon>Coniochaetaceae</taxon>
        <taxon>Coniochaeta</taxon>
    </lineage>
</organism>
<protein>
    <submittedName>
        <fullName evidence="2">Uncharacterized protein</fullName>
    </submittedName>
</protein>
<feature type="compositionally biased region" description="Basic and acidic residues" evidence="1">
    <location>
        <begin position="1"/>
        <end position="11"/>
    </location>
</feature>
<dbReference type="AlphaFoldDB" id="A0A1J7IXP5"/>
<accession>A0A1J7IXP5</accession>
<evidence type="ECO:0000256" key="1">
    <source>
        <dbReference type="SAM" id="MobiDB-lite"/>
    </source>
</evidence>
<reference evidence="2 3" key="1">
    <citation type="submission" date="2016-10" db="EMBL/GenBank/DDBJ databases">
        <title>Draft genome sequence of Coniochaeta ligniaria NRRL30616, a lignocellulolytic fungus for bioabatement of inhibitors in plant biomass hydrolysates.</title>
        <authorList>
            <consortium name="DOE Joint Genome Institute"/>
            <person name="Jimenez D.J."/>
            <person name="Hector R.E."/>
            <person name="Riley R."/>
            <person name="Sun H."/>
            <person name="Grigoriev I.V."/>
            <person name="Van Elsas J.D."/>
            <person name="Nichols N.N."/>
        </authorList>
    </citation>
    <scope>NUCLEOTIDE SEQUENCE [LARGE SCALE GENOMIC DNA]</scope>
    <source>
        <strain evidence="2 3">NRRL 30616</strain>
    </source>
</reference>
<keyword evidence="3" id="KW-1185">Reference proteome</keyword>
<gene>
    <name evidence="2" type="ORF">CONLIGDRAFT_638389</name>
</gene>
<sequence length="189" mass="20665">MVPNDTQRESAKQFTTMVPDDTTGTTDVTEVNPSPARTRRIENRPQLLLGARDNAVRPPEWLGELYFLPPVPRQKPARQPSRARHRLEGFSPRYCSPNPGIHVCLLVSVDRLSSDVVAAVAAVAASSHGRRVMGGGSLFLEVRLALSGALRQRGDDEQQARRYECERRGLPPASICRGWCGGAGKQAGL</sequence>
<dbReference type="Proteomes" id="UP000182658">
    <property type="component" value="Unassembled WGS sequence"/>
</dbReference>
<proteinExistence type="predicted"/>
<dbReference type="EMBL" id="KV875118">
    <property type="protein sequence ID" value="OIW22368.1"/>
    <property type="molecule type" value="Genomic_DNA"/>
</dbReference>
<dbReference type="InParanoid" id="A0A1J7IXP5"/>
<evidence type="ECO:0000313" key="2">
    <source>
        <dbReference type="EMBL" id="OIW22368.1"/>
    </source>
</evidence>
<evidence type="ECO:0000313" key="3">
    <source>
        <dbReference type="Proteomes" id="UP000182658"/>
    </source>
</evidence>
<feature type="compositionally biased region" description="Low complexity" evidence="1">
    <location>
        <begin position="15"/>
        <end position="31"/>
    </location>
</feature>